<organism evidence="1">
    <name type="scientific">Arion vulgaris</name>
    <dbReference type="NCBI Taxonomy" id="1028688"/>
    <lineage>
        <taxon>Eukaryota</taxon>
        <taxon>Metazoa</taxon>
        <taxon>Spiralia</taxon>
        <taxon>Lophotrochozoa</taxon>
        <taxon>Mollusca</taxon>
        <taxon>Gastropoda</taxon>
        <taxon>Heterobranchia</taxon>
        <taxon>Euthyneura</taxon>
        <taxon>Panpulmonata</taxon>
        <taxon>Eupulmonata</taxon>
        <taxon>Stylommatophora</taxon>
        <taxon>Helicina</taxon>
        <taxon>Arionoidea</taxon>
        <taxon>Arionidae</taxon>
        <taxon>Arion</taxon>
    </lineage>
</organism>
<feature type="non-terminal residue" evidence="1">
    <location>
        <position position="1"/>
    </location>
</feature>
<dbReference type="AlphaFoldDB" id="A0A0B7AKG6"/>
<name>A0A0B7AKG6_9EUPU</name>
<protein>
    <submittedName>
        <fullName evidence="1">Uncharacterized protein</fullName>
    </submittedName>
</protein>
<reference evidence="1" key="1">
    <citation type="submission" date="2014-12" db="EMBL/GenBank/DDBJ databases">
        <title>Insight into the proteome of Arion vulgaris.</title>
        <authorList>
            <person name="Aradska J."/>
            <person name="Bulat T."/>
            <person name="Smidak R."/>
            <person name="Sarate P."/>
            <person name="Gangsoo J."/>
            <person name="Sialana F."/>
            <person name="Bilban M."/>
            <person name="Lubec G."/>
        </authorList>
    </citation>
    <scope>NUCLEOTIDE SEQUENCE</scope>
    <source>
        <tissue evidence="1">Skin</tissue>
    </source>
</reference>
<sequence>RWRYVGYTVRGNDAKNHKADKESRRKLFKKEWAPLRNHEPNVTERGEKCRDSIP</sequence>
<gene>
    <name evidence="1" type="primary">ORF121209</name>
</gene>
<evidence type="ECO:0000313" key="1">
    <source>
        <dbReference type="EMBL" id="CEK80491.1"/>
    </source>
</evidence>
<accession>A0A0B7AKG6</accession>
<dbReference type="EMBL" id="HACG01033626">
    <property type="protein sequence ID" value="CEK80491.1"/>
    <property type="molecule type" value="Transcribed_RNA"/>
</dbReference>
<proteinExistence type="predicted"/>